<evidence type="ECO:0000256" key="5">
    <source>
        <dbReference type="ARBA" id="ARBA00022838"/>
    </source>
</evidence>
<dbReference type="InterPro" id="IPR045143">
    <property type="entry name" value="Spc25"/>
</dbReference>
<organism evidence="12 13">
    <name type="scientific">Cerrena zonata</name>
    <dbReference type="NCBI Taxonomy" id="2478898"/>
    <lineage>
        <taxon>Eukaryota</taxon>
        <taxon>Fungi</taxon>
        <taxon>Dikarya</taxon>
        <taxon>Basidiomycota</taxon>
        <taxon>Agaricomycotina</taxon>
        <taxon>Agaricomycetes</taxon>
        <taxon>Polyporales</taxon>
        <taxon>Cerrenaceae</taxon>
        <taxon>Cerrena</taxon>
    </lineage>
</organism>
<evidence type="ECO:0000256" key="9">
    <source>
        <dbReference type="RuleBase" id="RU367150"/>
    </source>
</evidence>
<dbReference type="PANTHER" id="PTHR14281">
    <property type="entry name" value="KINETOCHORE PROTEIN SPC25-RELATED"/>
    <property type="match status" value="1"/>
</dbReference>
<dbReference type="GO" id="GO:0051301">
    <property type="term" value="P:cell division"/>
    <property type="evidence" value="ECO:0007669"/>
    <property type="project" value="UniProtKB-UniRule"/>
</dbReference>
<dbReference type="Gene3D" id="3.30.457.50">
    <property type="entry name" value="Chromosome segregation protein Spc25"/>
    <property type="match status" value="1"/>
</dbReference>
<keyword evidence="13" id="KW-1185">Reference proteome</keyword>
<comment type="similarity">
    <text evidence="1 9">Belongs to the SPC25 family.</text>
</comment>
<feature type="coiled-coil region" evidence="10">
    <location>
        <begin position="66"/>
        <end position="118"/>
    </location>
</feature>
<dbReference type="GO" id="GO:0007059">
    <property type="term" value="P:chromosome segregation"/>
    <property type="evidence" value="ECO:0007669"/>
    <property type="project" value="InterPro"/>
</dbReference>
<evidence type="ECO:0000313" key="12">
    <source>
        <dbReference type="EMBL" id="KAK7684340.1"/>
    </source>
</evidence>
<keyword evidence="6 10" id="KW-0175">Coiled coil</keyword>
<reference evidence="12 13" key="1">
    <citation type="submission" date="2022-09" db="EMBL/GenBank/DDBJ databases">
        <authorList>
            <person name="Palmer J.M."/>
        </authorList>
    </citation>
    <scope>NUCLEOTIDE SEQUENCE [LARGE SCALE GENOMIC DNA]</scope>
    <source>
        <strain evidence="12 13">DSM 7382</strain>
    </source>
</reference>
<protein>
    <recommendedName>
        <fullName evidence="9">Kinetochore protein SPC25</fullName>
    </recommendedName>
</protein>
<keyword evidence="3 9" id="KW-0132">Cell division</keyword>
<keyword evidence="4 9" id="KW-0498">Mitosis</keyword>
<evidence type="ECO:0000256" key="7">
    <source>
        <dbReference type="ARBA" id="ARBA00023306"/>
    </source>
</evidence>
<dbReference type="CDD" id="cd23784">
    <property type="entry name" value="RWD_Spc25"/>
    <property type="match status" value="1"/>
</dbReference>
<comment type="subunit">
    <text evidence="9">Component of the NDC80 complex.</text>
</comment>
<feature type="domain" description="Chromosome segregation protein Spc25 C-terminal" evidence="11">
    <location>
        <begin position="187"/>
        <end position="222"/>
    </location>
</feature>
<dbReference type="GO" id="GO:0031262">
    <property type="term" value="C:Ndc80 complex"/>
    <property type="evidence" value="ECO:0007669"/>
    <property type="project" value="InterPro"/>
</dbReference>
<evidence type="ECO:0000256" key="3">
    <source>
        <dbReference type="ARBA" id="ARBA00022618"/>
    </source>
</evidence>
<dbReference type="AlphaFoldDB" id="A0AAW0G5R7"/>
<evidence type="ECO:0000256" key="1">
    <source>
        <dbReference type="ARBA" id="ARBA00006379"/>
    </source>
</evidence>
<name>A0AAW0G5R7_9APHY</name>
<evidence type="ECO:0000256" key="4">
    <source>
        <dbReference type="ARBA" id="ARBA00022776"/>
    </source>
</evidence>
<accession>A0AAW0G5R7</accession>
<keyword evidence="2 9" id="KW-0158">Chromosome</keyword>
<comment type="subcellular location">
    <subcellularLocation>
        <location evidence="9">Nucleus</location>
    </subcellularLocation>
    <subcellularLocation>
        <location evidence="9">Chromosome</location>
        <location evidence="9">Centromere</location>
        <location evidence="9">Kinetochore</location>
    </subcellularLocation>
</comment>
<dbReference type="PANTHER" id="PTHR14281:SF0">
    <property type="entry name" value="KINETOCHORE PROTEIN SPC25"/>
    <property type="match status" value="1"/>
</dbReference>
<gene>
    <name evidence="12" type="ORF">QCA50_012664</name>
</gene>
<sequence length="281" mass="32325">MPHVVRVSKLDLATVLSQPNPHINLRLGAYETSSRNFLKAVSNYTQRAVTEITHRKNNYVSNKGKIAEKSKQLEQETNQCKVKELELMTILGKEQEERKEAESSVAAFLRQLASIKEKCASLDVEIEQRRAIVQNLRRGMYSINKLDPKFIPTSNERERNLLGKHASQISPELAEIERRTQCAIEGIDKDKILIRFTHIDPSDLHREFSFVIDVSGKTYKGESLFLYHSPHINGVYYSVPTTSPFLPNLPIFLDELNESRDIYSFIRQVRQAFEELVTHGR</sequence>
<dbReference type="GO" id="GO:0005634">
    <property type="term" value="C:nucleus"/>
    <property type="evidence" value="ECO:0007669"/>
    <property type="project" value="UniProtKB-SubCell"/>
</dbReference>
<proteinExistence type="inferred from homology"/>
<evidence type="ECO:0000259" key="11">
    <source>
        <dbReference type="Pfam" id="PF08234"/>
    </source>
</evidence>
<comment type="function">
    <text evidence="9">Acts as a component of the essential kinetochore-associated NDC80 complex, which is required for chromosome segregation and spindle checkpoint activity.</text>
</comment>
<dbReference type="InterPro" id="IPR013255">
    <property type="entry name" value="Spc25_C"/>
</dbReference>
<dbReference type="Proteomes" id="UP001385951">
    <property type="component" value="Unassembled WGS sequence"/>
</dbReference>
<evidence type="ECO:0000256" key="2">
    <source>
        <dbReference type="ARBA" id="ARBA00022454"/>
    </source>
</evidence>
<evidence type="ECO:0000256" key="10">
    <source>
        <dbReference type="SAM" id="Coils"/>
    </source>
</evidence>
<keyword evidence="7 9" id="KW-0131">Cell cycle</keyword>
<evidence type="ECO:0000256" key="8">
    <source>
        <dbReference type="ARBA" id="ARBA00023328"/>
    </source>
</evidence>
<keyword evidence="5 9" id="KW-0995">Kinetochore</keyword>
<keyword evidence="8 9" id="KW-0137">Centromere</keyword>
<feature type="domain" description="Chromosome segregation protein Spc25 C-terminal" evidence="11">
    <location>
        <begin position="233"/>
        <end position="273"/>
    </location>
</feature>
<keyword evidence="9" id="KW-0539">Nucleus</keyword>
<dbReference type="Pfam" id="PF08234">
    <property type="entry name" value="Spindle_Spc25"/>
    <property type="match status" value="2"/>
</dbReference>
<comment type="caution">
    <text evidence="12">The sequence shown here is derived from an EMBL/GenBank/DDBJ whole genome shotgun (WGS) entry which is preliminary data.</text>
</comment>
<evidence type="ECO:0000313" key="13">
    <source>
        <dbReference type="Proteomes" id="UP001385951"/>
    </source>
</evidence>
<evidence type="ECO:0000256" key="6">
    <source>
        <dbReference type="ARBA" id="ARBA00023054"/>
    </source>
</evidence>
<dbReference type="EMBL" id="JASBNA010000026">
    <property type="protein sequence ID" value="KAK7684340.1"/>
    <property type="molecule type" value="Genomic_DNA"/>
</dbReference>